<keyword evidence="4 13" id="KW-0835">Urea cycle</keyword>
<comment type="cofactor">
    <cofactor evidence="10 13">
        <name>Mn(2+)</name>
        <dbReference type="ChEBI" id="CHEBI:29035"/>
    </cofactor>
    <text evidence="10 13">Binds 2 manganese ions per subunit.</text>
</comment>
<name>D6WJB4_TRICA</name>
<feature type="binding site" evidence="10">
    <location>
        <position position="142"/>
    </location>
    <ligand>
        <name>Mn(2+)</name>
        <dbReference type="ChEBI" id="CHEBI:29035"/>
        <label>1</label>
    </ligand>
</feature>
<dbReference type="OMA" id="FSWMTPC"/>
<dbReference type="GO" id="GO:0000050">
    <property type="term" value="P:urea cycle"/>
    <property type="evidence" value="ECO:0007669"/>
    <property type="project" value="UniProtKB-UniPathway"/>
</dbReference>
<dbReference type="EMBL" id="KQ971343">
    <property type="protein sequence ID" value="EFA03145.1"/>
    <property type="molecule type" value="Genomic_DNA"/>
</dbReference>
<dbReference type="PROSITE" id="PS01053">
    <property type="entry name" value="ARGINASE_1"/>
    <property type="match status" value="1"/>
</dbReference>
<dbReference type="InterPro" id="IPR006035">
    <property type="entry name" value="Ureohydrolase"/>
</dbReference>
<evidence type="ECO:0000256" key="8">
    <source>
        <dbReference type="ARBA" id="ARBA00023211"/>
    </source>
</evidence>
<dbReference type="Pfam" id="PF00491">
    <property type="entry name" value="Arginase"/>
    <property type="match status" value="1"/>
</dbReference>
<reference evidence="14 15" key="2">
    <citation type="journal article" date="2010" name="Nucleic Acids Res.">
        <title>BeetleBase in 2010: revisions to provide comprehensive genomic information for Tribolium castaneum.</title>
        <authorList>
            <person name="Kim H.S."/>
            <person name="Murphy T."/>
            <person name="Xia J."/>
            <person name="Caragea D."/>
            <person name="Park Y."/>
            <person name="Beeman R.W."/>
            <person name="Lorenzen M.D."/>
            <person name="Butcher S."/>
            <person name="Manak J.R."/>
            <person name="Brown S.J."/>
        </authorList>
    </citation>
    <scope>GENOME REANNOTATION</scope>
    <source>
        <strain evidence="14 15">Georgia GA2</strain>
    </source>
</reference>
<feature type="binding site" evidence="10">
    <location>
        <position position="140"/>
    </location>
    <ligand>
        <name>Mn(2+)</name>
        <dbReference type="ChEBI" id="CHEBI:29035"/>
        <label>1</label>
    </ligand>
</feature>
<evidence type="ECO:0000313" key="15">
    <source>
        <dbReference type="Proteomes" id="UP000007266"/>
    </source>
</evidence>
<evidence type="ECO:0000256" key="9">
    <source>
        <dbReference type="ARBA" id="ARBA00047391"/>
    </source>
</evidence>
<evidence type="ECO:0000256" key="7">
    <source>
        <dbReference type="ARBA" id="ARBA00022801"/>
    </source>
</evidence>
<feature type="binding site" evidence="10">
    <location>
        <position position="248"/>
    </location>
    <ligand>
        <name>Mn(2+)</name>
        <dbReference type="ChEBI" id="CHEBI:29035"/>
        <label>1</label>
    </ligand>
</feature>
<feature type="binding site" evidence="10">
    <location>
        <position position="246"/>
    </location>
    <ligand>
        <name>Mn(2+)</name>
        <dbReference type="ChEBI" id="CHEBI:29035"/>
        <label>1</label>
    </ligand>
</feature>
<dbReference type="InterPro" id="IPR020855">
    <property type="entry name" value="Ureohydrolase_Mn_BS"/>
</dbReference>
<dbReference type="GO" id="GO:0004053">
    <property type="term" value="F:arginase activity"/>
    <property type="evidence" value="ECO:0000318"/>
    <property type="project" value="GO_Central"/>
</dbReference>
<evidence type="ECO:0000256" key="3">
    <source>
        <dbReference type="ARBA" id="ARBA00018123"/>
    </source>
</evidence>
<evidence type="ECO:0000256" key="11">
    <source>
        <dbReference type="PROSITE-ProRule" id="PRU00742"/>
    </source>
</evidence>
<dbReference type="HOGENOM" id="CLU_039478_6_1_1"/>
<keyword evidence="15" id="KW-1185">Reference proteome</keyword>
<feature type="binding site" evidence="10">
    <location>
        <position position="114"/>
    </location>
    <ligand>
        <name>Mn(2+)</name>
        <dbReference type="ChEBI" id="CHEBI:29035"/>
        <label>1</label>
    </ligand>
</feature>
<gene>
    <name evidence="14" type="primary">AUGUSTUS-3.0.2_13057</name>
    <name evidence="14" type="ORF">TcasGA2_TC013057</name>
</gene>
<accession>D6WJB4</accession>
<dbReference type="SUPFAM" id="SSF52768">
    <property type="entry name" value="Arginase/deacetylase"/>
    <property type="match status" value="1"/>
</dbReference>
<dbReference type="InParanoid" id="D6WJB4"/>
<keyword evidence="8 10" id="KW-0464">Manganese</keyword>
<dbReference type="FunCoup" id="D6WJB4">
    <property type="interactions" value="72"/>
</dbReference>
<dbReference type="PRINTS" id="PR00116">
    <property type="entry name" value="ARGINASE"/>
</dbReference>
<reference evidence="14 15" key="1">
    <citation type="journal article" date="2008" name="Nature">
        <title>The genome of the model beetle and pest Tribolium castaneum.</title>
        <authorList>
            <consortium name="Tribolium Genome Sequencing Consortium"/>
            <person name="Richards S."/>
            <person name="Gibbs R.A."/>
            <person name="Weinstock G.M."/>
            <person name="Brown S.J."/>
            <person name="Denell R."/>
            <person name="Beeman R.W."/>
            <person name="Gibbs R."/>
            <person name="Beeman R.W."/>
            <person name="Brown S.J."/>
            <person name="Bucher G."/>
            <person name="Friedrich M."/>
            <person name="Grimmelikhuijzen C.J."/>
            <person name="Klingler M."/>
            <person name="Lorenzen M."/>
            <person name="Richards S."/>
            <person name="Roth S."/>
            <person name="Schroder R."/>
            <person name="Tautz D."/>
            <person name="Zdobnov E.M."/>
            <person name="Muzny D."/>
            <person name="Gibbs R.A."/>
            <person name="Weinstock G.M."/>
            <person name="Attaway T."/>
            <person name="Bell S."/>
            <person name="Buhay C.J."/>
            <person name="Chandrabose M.N."/>
            <person name="Chavez D."/>
            <person name="Clerk-Blankenburg K.P."/>
            <person name="Cree A."/>
            <person name="Dao M."/>
            <person name="Davis C."/>
            <person name="Chacko J."/>
            <person name="Dinh H."/>
            <person name="Dugan-Rocha S."/>
            <person name="Fowler G."/>
            <person name="Garner T.T."/>
            <person name="Garnes J."/>
            <person name="Gnirke A."/>
            <person name="Hawes A."/>
            <person name="Hernandez J."/>
            <person name="Hines S."/>
            <person name="Holder M."/>
            <person name="Hume J."/>
            <person name="Jhangiani S.N."/>
            <person name="Joshi V."/>
            <person name="Khan Z.M."/>
            <person name="Jackson L."/>
            <person name="Kovar C."/>
            <person name="Kowis A."/>
            <person name="Lee S."/>
            <person name="Lewis L.R."/>
            <person name="Margolis J."/>
            <person name="Morgan M."/>
            <person name="Nazareth L.V."/>
            <person name="Nguyen N."/>
            <person name="Okwuonu G."/>
            <person name="Parker D."/>
            <person name="Richards S."/>
            <person name="Ruiz S.J."/>
            <person name="Santibanez J."/>
            <person name="Savard J."/>
            <person name="Scherer S.E."/>
            <person name="Schneider B."/>
            <person name="Sodergren E."/>
            <person name="Tautz D."/>
            <person name="Vattahil S."/>
            <person name="Villasana D."/>
            <person name="White C.S."/>
            <person name="Wright R."/>
            <person name="Park Y."/>
            <person name="Beeman R.W."/>
            <person name="Lord J."/>
            <person name="Oppert B."/>
            <person name="Lorenzen M."/>
            <person name="Brown S."/>
            <person name="Wang L."/>
            <person name="Savard J."/>
            <person name="Tautz D."/>
            <person name="Richards S."/>
            <person name="Weinstock G."/>
            <person name="Gibbs R.A."/>
            <person name="Liu Y."/>
            <person name="Worley K."/>
            <person name="Weinstock G."/>
            <person name="Elsik C.G."/>
            <person name="Reese J.T."/>
            <person name="Elhaik E."/>
            <person name="Landan G."/>
            <person name="Graur D."/>
            <person name="Arensburger P."/>
            <person name="Atkinson P."/>
            <person name="Beeman R.W."/>
            <person name="Beidler J."/>
            <person name="Brown S.J."/>
            <person name="Demuth J.P."/>
            <person name="Drury D.W."/>
            <person name="Du Y.Z."/>
            <person name="Fujiwara H."/>
            <person name="Lorenzen M."/>
            <person name="Maselli V."/>
            <person name="Osanai M."/>
            <person name="Park Y."/>
            <person name="Robertson H.M."/>
            <person name="Tu Z."/>
            <person name="Wang J.J."/>
            <person name="Wang S."/>
            <person name="Richards S."/>
            <person name="Song H."/>
            <person name="Zhang L."/>
            <person name="Sodergren E."/>
            <person name="Werner D."/>
            <person name="Stanke M."/>
            <person name="Morgenstern B."/>
            <person name="Solovyev V."/>
            <person name="Kosarev P."/>
            <person name="Brown G."/>
            <person name="Chen H.C."/>
            <person name="Ermolaeva O."/>
            <person name="Hlavina W."/>
            <person name="Kapustin Y."/>
            <person name="Kiryutin B."/>
            <person name="Kitts P."/>
            <person name="Maglott D."/>
            <person name="Pruitt K."/>
            <person name="Sapojnikov V."/>
            <person name="Souvorov A."/>
            <person name="Mackey A.J."/>
            <person name="Waterhouse R.M."/>
            <person name="Wyder S."/>
            <person name="Zdobnov E.M."/>
            <person name="Zdobnov E.M."/>
            <person name="Wyder S."/>
            <person name="Kriventseva E.V."/>
            <person name="Kadowaki T."/>
            <person name="Bork P."/>
            <person name="Aranda M."/>
            <person name="Bao R."/>
            <person name="Beermann A."/>
            <person name="Berns N."/>
            <person name="Bolognesi R."/>
            <person name="Bonneton F."/>
            <person name="Bopp D."/>
            <person name="Brown S.J."/>
            <person name="Bucher G."/>
            <person name="Butts T."/>
            <person name="Chaumot A."/>
            <person name="Denell R.E."/>
            <person name="Ferrier D.E."/>
            <person name="Friedrich M."/>
            <person name="Gordon C.M."/>
            <person name="Jindra M."/>
            <person name="Klingler M."/>
            <person name="Lan Q."/>
            <person name="Lattorff H.M."/>
            <person name="Laudet V."/>
            <person name="von Levetsow C."/>
            <person name="Liu Z."/>
            <person name="Lutz R."/>
            <person name="Lynch J.A."/>
            <person name="da Fonseca R.N."/>
            <person name="Posnien N."/>
            <person name="Reuter R."/>
            <person name="Roth S."/>
            <person name="Savard J."/>
            <person name="Schinko J.B."/>
            <person name="Schmitt C."/>
            <person name="Schoppmeier M."/>
            <person name="Schroder R."/>
            <person name="Shippy T.D."/>
            <person name="Simonnet F."/>
            <person name="Marques-Souza H."/>
            <person name="Tautz D."/>
            <person name="Tomoyasu Y."/>
            <person name="Trauner J."/>
            <person name="Van der Zee M."/>
            <person name="Vervoort M."/>
            <person name="Wittkopp N."/>
            <person name="Wimmer E.A."/>
            <person name="Yang X."/>
            <person name="Jones A.K."/>
            <person name="Sattelle D.B."/>
            <person name="Ebert P.R."/>
            <person name="Nelson D."/>
            <person name="Scott J.G."/>
            <person name="Beeman R.W."/>
            <person name="Muthukrishnan S."/>
            <person name="Kramer K.J."/>
            <person name="Arakane Y."/>
            <person name="Beeman R.W."/>
            <person name="Zhu Q."/>
            <person name="Hogenkamp D."/>
            <person name="Dixit R."/>
            <person name="Oppert B."/>
            <person name="Jiang H."/>
            <person name="Zou Z."/>
            <person name="Marshall J."/>
            <person name="Elpidina E."/>
            <person name="Vinokurov K."/>
            <person name="Oppert C."/>
            <person name="Zou Z."/>
            <person name="Evans J."/>
            <person name="Lu Z."/>
            <person name="Zhao P."/>
            <person name="Sumathipala N."/>
            <person name="Altincicek B."/>
            <person name="Vilcinskas A."/>
            <person name="Williams M."/>
            <person name="Hultmark D."/>
            <person name="Hetru C."/>
            <person name="Jiang H."/>
            <person name="Grimmelikhuijzen C.J."/>
            <person name="Hauser F."/>
            <person name="Cazzamali G."/>
            <person name="Williamson M."/>
            <person name="Park Y."/>
            <person name="Li B."/>
            <person name="Tanaka Y."/>
            <person name="Predel R."/>
            <person name="Neupert S."/>
            <person name="Schachtner J."/>
            <person name="Verleyen P."/>
            <person name="Raible F."/>
            <person name="Bork P."/>
            <person name="Friedrich M."/>
            <person name="Walden K.K."/>
            <person name="Robertson H.M."/>
            <person name="Angeli S."/>
            <person name="Foret S."/>
            <person name="Bucher G."/>
            <person name="Schuetz S."/>
            <person name="Maleszka R."/>
            <person name="Wimmer E.A."/>
            <person name="Beeman R.W."/>
            <person name="Lorenzen M."/>
            <person name="Tomoyasu Y."/>
            <person name="Miller S.C."/>
            <person name="Grossmann D."/>
            <person name="Bucher G."/>
        </authorList>
    </citation>
    <scope>NUCLEOTIDE SEQUENCE [LARGE SCALE GENOMIC DNA]</scope>
    <source>
        <strain evidence="14 15">Georgia GA2</strain>
    </source>
</reference>
<comment type="catalytic activity">
    <reaction evidence="9 13">
        <text>L-arginine + H2O = urea + L-ornithine</text>
        <dbReference type="Rhea" id="RHEA:20569"/>
        <dbReference type="ChEBI" id="CHEBI:15377"/>
        <dbReference type="ChEBI" id="CHEBI:16199"/>
        <dbReference type="ChEBI" id="CHEBI:32682"/>
        <dbReference type="ChEBI" id="CHEBI:46911"/>
        <dbReference type="EC" id="3.5.3.1"/>
    </reaction>
</comment>
<dbReference type="PANTHER" id="PTHR43782:SF3">
    <property type="entry name" value="ARGINASE"/>
    <property type="match status" value="1"/>
</dbReference>
<evidence type="ECO:0000313" key="14">
    <source>
        <dbReference type="EMBL" id="EFA03145.1"/>
    </source>
</evidence>
<evidence type="ECO:0000256" key="6">
    <source>
        <dbReference type="ARBA" id="ARBA00022723"/>
    </source>
</evidence>
<organism evidence="14 15">
    <name type="scientific">Tribolium castaneum</name>
    <name type="common">Red flour beetle</name>
    <dbReference type="NCBI Taxonomy" id="7070"/>
    <lineage>
        <taxon>Eukaryota</taxon>
        <taxon>Metazoa</taxon>
        <taxon>Ecdysozoa</taxon>
        <taxon>Arthropoda</taxon>
        <taxon>Hexapoda</taxon>
        <taxon>Insecta</taxon>
        <taxon>Pterygota</taxon>
        <taxon>Neoptera</taxon>
        <taxon>Endopterygota</taxon>
        <taxon>Coleoptera</taxon>
        <taxon>Polyphaga</taxon>
        <taxon>Cucujiformia</taxon>
        <taxon>Tenebrionidae</taxon>
        <taxon>Tenebrionidae incertae sedis</taxon>
        <taxon>Tribolium</taxon>
    </lineage>
</organism>
<evidence type="ECO:0000256" key="13">
    <source>
        <dbReference type="RuleBase" id="RU361159"/>
    </source>
</evidence>
<dbReference type="OrthoDB" id="9992747at2759"/>
<evidence type="ECO:0000256" key="2">
    <source>
        <dbReference type="ARBA" id="ARBA00012168"/>
    </source>
</evidence>
<keyword evidence="5 13" id="KW-0056">Arginine metabolism</keyword>
<dbReference type="eggNOG" id="KOG2965">
    <property type="taxonomic scope" value="Eukaryota"/>
</dbReference>
<evidence type="ECO:0000256" key="4">
    <source>
        <dbReference type="ARBA" id="ARBA00022436"/>
    </source>
</evidence>
<sequence>MFKKGSGVLWQLRKNYSTKIGIVGVPFEEGQGKVGVANGPEAMRKSNLIENIKSIHQEIDVHDYGDVCYTSLENVEVPNMRKYSDVAACNLQVSRTVEKILNDGRICLTLGGDHSIGIGTVDGHIKAKNEKVCILWVDAHADLNTNKTSVSGNIHGMPLAILVKELADYWPYLPGMDWQKPVLPIRNVAYIGLRSVDSYERLIIEQFGITAYGMEDVENYGIHNIVNMALDRIDPHRMLSIHLSFDIDSLDALEAPSTGTAVRGGLTLREGIHLVEQIHKTGRLGAMDLVEVNPSIGSPKDVQKTVEAAVHLLMAACGYTRRGLIPRGPDGSPIRTIPSPV</sequence>
<keyword evidence="7 12" id="KW-0378">Hydrolase</keyword>
<evidence type="ECO:0000256" key="5">
    <source>
        <dbReference type="ARBA" id="ARBA00022503"/>
    </source>
</evidence>
<comment type="pathway">
    <text evidence="1 13">Nitrogen metabolism; urea cycle; L-ornithine and urea from L-arginine: step 1/1.</text>
</comment>
<evidence type="ECO:0000256" key="10">
    <source>
        <dbReference type="PIRSR" id="PIRSR036979-1"/>
    </source>
</evidence>
<comment type="similarity">
    <text evidence="11 12">Belongs to the arginase family.</text>
</comment>
<dbReference type="InterPro" id="IPR014033">
    <property type="entry name" value="Arginase"/>
</dbReference>
<dbReference type="Proteomes" id="UP000007266">
    <property type="component" value="Linkage group 5"/>
</dbReference>
<evidence type="ECO:0000256" key="12">
    <source>
        <dbReference type="RuleBase" id="RU003684"/>
    </source>
</evidence>
<dbReference type="Gene3D" id="3.40.800.10">
    <property type="entry name" value="Ureohydrolase domain"/>
    <property type="match status" value="1"/>
</dbReference>
<feature type="binding site" evidence="10">
    <location>
        <position position="138"/>
    </location>
    <ligand>
        <name>Mn(2+)</name>
        <dbReference type="ChEBI" id="CHEBI:29035"/>
        <label>1</label>
    </ligand>
</feature>
<dbReference type="GO" id="GO:0010121">
    <property type="term" value="P:L-arginine catabolic process to proline via ornithine"/>
    <property type="evidence" value="ECO:0007669"/>
    <property type="project" value="UniProtKB-ARBA"/>
</dbReference>
<dbReference type="GO" id="GO:0005737">
    <property type="term" value="C:cytoplasm"/>
    <property type="evidence" value="ECO:0000318"/>
    <property type="project" value="GO_Central"/>
</dbReference>
<dbReference type="InterPro" id="IPR023696">
    <property type="entry name" value="Ureohydrolase_dom_sf"/>
</dbReference>
<proteinExistence type="inferred from homology"/>
<dbReference type="PROSITE" id="PS51409">
    <property type="entry name" value="ARGINASE_2"/>
    <property type="match status" value="1"/>
</dbReference>
<dbReference type="NCBIfam" id="TIGR01229">
    <property type="entry name" value="rocF_arginase"/>
    <property type="match status" value="1"/>
</dbReference>
<protein>
    <recommendedName>
        <fullName evidence="3 13">Arginase</fullName>
        <ecNumber evidence="2 13">3.5.3.1</ecNumber>
    </recommendedName>
</protein>
<dbReference type="PhylomeDB" id="D6WJB4"/>
<dbReference type="GO" id="GO:0030145">
    <property type="term" value="F:manganese ion binding"/>
    <property type="evidence" value="ECO:0000318"/>
    <property type="project" value="GO_Central"/>
</dbReference>
<dbReference type="PANTHER" id="PTHR43782">
    <property type="entry name" value="ARGINASE"/>
    <property type="match status" value="1"/>
</dbReference>
<dbReference type="GO" id="GO:0005829">
    <property type="term" value="C:cytosol"/>
    <property type="evidence" value="ECO:0000318"/>
    <property type="project" value="GO_Central"/>
</dbReference>
<dbReference type="EC" id="3.5.3.1" evidence="2 13"/>
<keyword evidence="6 10" id="KW-0479">Metal-binding</keyword>
<dbReference type="CDD" id="cd09989">
    <property type="entry name" value="Arginase"/>
    <property type="match status" value="1"/>
</dbReference>
<dbReference type="PIRSF" id="PIRSF036979">
    <property type="entry name" value="Arginase"/>
    <property type="match status" value="1"/>
</dbReference>
<dbReference type="UniPathway" id="UPA00158">
    <property type="reaction ID" value="UER00270"/>
</dbReference>
<dbReference type="AlphaFoldDB" id="D6WJB4"/>
<evidence type="ECO:0000256" key="1">
    <source>
        <dbReference type="ARBA" id="ARBA00005098"/>
    </source>
</evidence>
<dbReference type="STRING" id="7070.D6WJB4"/>
<dbReference type="KEGG" id="tca:655366"/>
<dbReference type="FunFam" id="3.40.800.10:FF:000005">
    <property type="entry name" value="Arginase"/>
    <property type="match status" value="1"/>
</dbReference>